<evidence type="ECO:0000313" key="5">
    <source>
        <dbReference type="Proteomes" id="UP001056500"/>
    </source>
</evidence>
<keyword evidence="5" id="KW-1185">Reference proteome</keyword>
<dbReference type="SMART" id="SM00471">
    <property type="entry name" value="HDc"/>
    <property type="match status" value="1"/>
</dbReference>
<dbReference type="RefSeq" id="WP_251873637.1">
    <property type="nucleotide sequence ID" value="NZ_CP098755.1"/>
</dbReference>
<dbReference type="EMBL" id="CP098755">
    <property type="protein sequence ID" value="USG66526.1"/>
    <property type="molecule type" value="Genomic_DNA"/>
</dbReference>
<protein>
    <recommendedName>
        <fullName evidence="2">Deoxyguanosinetriphosphate triphosphohydrolase-like protein</fullName>
    </recommendedName>
</protein>
<dbReference type="InterPro" id="IPR006674">
    <property type="entry name" value="HD_domain"/>
</dbReference>
<proteinExistence type="inferred from homology"/>
<evidence type="ECO:0000313" key="4">
    <source>
        <dbReference type="EMBL" id="USG66526.1"/>
    </source>
</evidence>
<dbReference type="PROSITE" id="PS51831">
    <property type="entry name" value="HD"/>
    <property type="match status" value="1"/>
</dbReference>
<organism evidence="4 5">
    <name type="scientific">Brevibacillus ruminantium</name>
    <dbReference type="NCBI Taxonomy" id="2950604"/>
    <lineage>
        <taxon>Bacteria</taxon>
        <taxon>Bacillati</taxon>
        <taxon>Bacillota</taxon>
        <taxon>Bacilli</taxon>
        <taxon>Bacillales</taxon>
        <taxon>Paenibacillaceae</taxon>
        <taxon>Brevibacillus</taxon>
    </lineage>
</organism>
<sequence length="447" mass="51230">MYLLIGSDNHLYLKEDIERMDPSRNDKRNPLDARDDFERDHGRIVHTSAFRRLQAKTQVIGPEEGDFHRTRLTHSMEVAQIARGIAIHLNKNSKVLREAGKIDISLLESAALAHDFGHPPFGHQGERALNEMMLEYGGFEGNAHTFRLLTKLEGDKEFGLNLTRATLLATLKYPVIYEELVNPGVYSGNNHFKPPKASVFEEDRDAFEWLLSGFSDNDRVIYTDIDKTIVDEKGKPIHKKSKNKTLECSIIEIADDIAYATHDLEDSLKLRLIKINELKNLLQVQLGTDSKLLELIKEIPNDVSESNFSFKLKELFAYLISMLITNVEILEDNQFASPRLRFKAILSARLKDLTDVLNDNLVYEEVILSQRVQTIEWKGGQIVRKLFTAMMNEKNLLPKNDREKWSSKTPRQQARLVCDYIAGMTDSFAAKMYSRLYEAKAGRLFDI</sequence>
<dbReference type="NCBIfam" id="TIGR01353">
    <property type="entry name" value="dGTP_triPase"/>
    <property type="match status" value="1"/>
</dbReference>
<evidence type="ECO:0000259" key="3">
    <source>
        <dbReference type="PROSITE" id="PS51831"/>
    </source>
</evidence>
<dbReference type="Pfam" id="PF13286">
    <property type="entry name" value="HD_assoc"/>
    <property type="match status" value="1"/>
</dbReference>
<dbReference type="PANTHER" id="PTHR11373">
    <property type="entry name" value="DEOXYNUCLEOSIDE TRIPHOSPHATE TRIPHOSPHOHYDROLASE"/>
    <property type="match status" value="1"/>
</dbReference>
<dbReference type="InterPro" id="IPR050135">
    <property type="entry name" value="dGTPase-like"/>
</dbReference>
<keyword evidence="1 2" id="KW-0378">Hydrolase</keyword>
<reference evidence="4" key="1">
    <citation type="submission" date="2022-06" db="EMBL/GenBank/DDBJ databases">
        <title>Genome sequencing of Brevibacillus sp. BB3-R1.</title>
        <authorList>
            <person name="Heo J."/>
            <person name="Lee D."/>
            <person name="Won M."/>
            <person name="Han B.-H."/>
            <person name="Hong S.-B."/>
            <person name="Kwon S.-W."/>
        </authorList>
    </citation>
    <scope>NUCLEOTIDE SEQUENCE</scope>
    <source>
        <strain evidence="4">BB3-R1</strain>
    </source>
</reference>
<evidence type="ECO:0000256" key="1">
    <source>
        <dbReference type="ARBA" id="ARBA00022801"/>
    </source>
</evidence>
<evidence type="ECO:0000256" key="2">
    <source>
        <dbReference type="HAMAP-Rule" id="MF_01212"/>
    </source>
</evidence>
<accession>A0ABY4WI99</accession>
<dbReference type="NCBIfam" id="NF041026">
    <property type="entry name" value="antiphage_dGTPase"/>
    <property type="match status" value="1"/>
</dbReference>
<feature type="domain" description="HD" evidence="3">
    <location>
        <begin position="71"/>
        <end position="260"/>
    </location>
</feature>
<dbReference type="Pfam" id="PF01966">
    <property type="entry name" value="HD"/>
    <property type="match status" value="1"/>
</dbReference>
<dbReference type="CDD" id="cd00077">
    <property type="entry name" value="HDc"/>
    <property type="match status" value="1"/>
</dbReference>
<dbReference type="InterPro" id="IPR006261">
    <property type="entry name" value="dGTPase"/>
</dbReference>
<dbReference type="InterPro" id="IPR023023">
    <property type="entry name" value="dNTPase_2"/>
</dbReference>
<dbReference type="Gene3D" id="1.10.3210.10">
    <property type="entry name" value="Hypothetical protein af1432"/>
    <property type="match status" value="1"/>
</dbReference>
<dbReference type="HAMAP" id="MF_01212">
    <property type="entry name" value="dGTPase_type2"/>
    <property type="match status" value="1"/>
</dbReference>
<dbReference type="InterPro" id="IPR026875">
    <property type="entry name" value="PHydrolase_assoc_dom"/>
</dbReference>
<dbReference type="SUPFAM" id="SSF109604">
    <property type="entry name" value="HD-domain/PDEase-like"/>
    <property type="match status" value="1"/>
</dbReference>
<name>A0ABY4WI99_9BACL</name>
<comment type="similarity">
    <text evidence="2">Belongs to the dGTPase family. Type 2 subfamily.</text>
</comment>
<dbReference type="Proteomes" id="UP001056500">
    <property type="component" value="Chromosome"/>
</dbReference>
<dbReference type="InterPro" id="IPR003607">
    <property type="entry name" value="HD/PDEase_dom"/>
</dbReference>
<gene>
    <name evidence="4" type="ORF">NDK47_04275</name>
</gene>
<dbReference type="PANTHER" id="PTHR11373:SF32">
    <property type="entry name" value="DEOXYGUANOSINETRIPHOSPHATE TRIPHOSPHOHYDROLASE"/>
    <property type="match status" value="1"/>
</dbReference>
<dbReference type="NCBIfam" id="NF003701">
    <property type="entry name" value="PRK05318.1"/>
    <property type="match status" value="1"/>
</dbReference>